<dbReference type="PANTHER" id="PTHR32122:SF1">
    <property type="entry name" value="TATA BOX-BINDING PROTEIN-ASSOCIATED FACTOR RNA POLYMERASE I SUBUNIT A"/>
    <property type="match status" value="1"/>
</dbReference>
<dbReference type="AlphaFoldDB" id="A0A8J4X188"/>
<dbReference type="FunFam" id="3.40.250.10:FF:000013">
    <property type="entry name" value="Dual specificity phosphatase 10 (Predicted)"/>
    <property type="match status" value="1"/>
</dbReference>
<dbReference type="Proteomes" id="UP000727407">
    <property type="component" value="Unassembled WGS sequence"/>
</dbReference>
<dbReference type="InterPro" id="IPR029021">
    <property type="entry name" value="Prot-tyrosine_phosphatase-like"/>
</dbReference>
<feature type="domain" description="Rhodanese" evidence="2">
    <location>
        <begin position="518"/>
        <end position="635"/>
    </location>
</feature>
<keyword evidence="4" id="KW-1185">Reference proteome</keyword>
<feature type="region of interest" description="Disordered" evidence="1">
    <location>
        <begin position="445"/>
        <end position="495"/>
    </location>
</feature>
<feature type="non-terminal residue" evidence="3">
    <location>
        <position position="1"/>
    </location>
</feature>
<dbReference type="InterPro" id="IPR008343">
    <property type="entry name" value="MKP"/>
</dbReference>
<dbReference type="GO" id="GO:0017017">
    <property type="term" value="F:MAP kinase tyrosine/serine/threonine phosphatase activity"/>
    <property type="evidence" value="ECO:0007669"/>
    <property type="project" value="InterPro"/>
</dbReference>
<organism evidence="3 4">
    <name type="scientific">Clarias magur</name>
    <name type="common">Asian catfish</name>
    <name type="synonym">Macropteronotus magur</name>
    <dbReference type="NCBI Taxonomy" id="1594786"/>
    <lineage>
        <taxon>Eukaryota</taxon>
        <taxon>Metazoa</taxon>
        <taxon>Chordata</taxon>
        <taxon>Craniata</taxon>
        <taxon>Vertebrata</taxon>
        <taxon>Euteleostomi</taxon>
        <taxon>Actinopterygii</taxon>
        <taxon>Neopterygii</taxon>
        <taxon>Teleostei</taxon>
        <taxon>Ostariophysi</taxon>
        <taxon>Siluriformes</taxon>
        <taxon>Clariidae</taxon>
        <taxon>Clarias</taxon>
    </lineage>
</organism>
<dbReference type="Pfam" id="PF00581">
    <property type="entry name" value="Rhodanese"/>
    <property type="match status" value="1"/>
</dbReference>
<evidence type="ECO:0000259" key="2">
    <source>
        <dbReference type="PROSITE" id="PS50206"/>
    </source>
</evidence>
<evidence type="ECO:0000256" key="1">
    <source>
        <dbReference type="SAM" id="MobiDB-lite"/>
    </source>
</evidence>
<dbReference type="PANTHER" id="PTHR32122">
    <property type="entry name" value="TATA BOX-BINDING PROTEIN ASSOCIATED FACTOR RNA POLYMERASE I SUBUNIT A"/>
    <property type="match status" value="1"/>
</dbReference>
<dbReference type="InterPro" id="IPR036873">
    <property type="entry name" value="Rhodanese-like_dom_sf"/>
</dbReference>
<evidence type="ECO:0000313" key="3">
    <source>
        <dbReference type="EMBL" id="KAF5900137.1"/>
    </source>
</evidence>
<dbReference type="InterPro" id="IPR052669">
    <property type="entry name" value="SL1/TIF-IB_Component"/>
</dbReference>
<name>A0A8J4X188_CLAMG</name>
<dbReference type="SUPFAM" id="SSF52799">
    <property type="entry name" value="(Phosphotyrosine protein) phosphatases II"/>
    <property type="match status" value="1"/>
</dbReference>
<dbReference type="OrthoDB" id="165342at2759"/>
<dbReference type="InterPro" id="IPR039495">
    <property type="entry name" value="TAF1A"/>
</dbReference>
<dbReference type="GO" id="GO:0000120">
    <property type="term" value="C:RNA polymerase I transcription regulator complex"/>
    <property type="evidence" value="ECO:0007669"/>
    <property type="project" value="InterPro"/>
</dbReference>
<dbReference type="SUPFAM" id="SSF52821">
    <property type="entry name" value="Rhodanese/Cell cycle control phosphatase"/>
    <property type="match status" value="1"/>
</dbReference>
<feature type="compositionally biased region" description="Polar residues" evidence="1">
    <location>
        <begin position="445"/>
        <end position="468"/>
    </location>
</feature>
<comment type="caution">
    <text evidence="3">The sequence shown here is derived from an EMBL/GenBank/DDBJ whole genome shotgun (WGS) entry which is preliminary data.</text>
</comment>
<sequence length="743" mass="83968">MDDFLLELQVPAAELNDDISGEERSETTLRPSRLLHVDPAKGQHKETGFHKSTRLCLRAIRDAILHQRWEEAVQYLEAYTQTLEDTTASKQSAACEIFWRLGTEVLQHHPNKQMEQFNILYERMKNTGVKNYAKICLEHAFHLLLNGPIHNAKQQLSMAMNWRYGKQSEHQSLELTLIHAYCGFLDYLVWSTKRTSMSDADDCVSEHEMHSYFRQASVTLQEIVKQPGVWDPFMCGCIDMLEFYNDKEEALQLLENYAYSQDYPSNPNAHIYLYKFQKRNKASPAQLISTLKVLHSLVPSHELMLEYCGLLISSGEQKNLQRALSVVMNLLEYSSWKTDMKAWNCLLQLLQRLKNKVSSWVLCCLPALLSGIPMPPASLDDRFVVPLHFYLDTTYLEATVGAIVVEIQVTNLTYMPSSSSSTRSLTCGCNSASCCTVTTYEKDSQTQTLNQTPSQVSTSSPNLNSSVNHGGFSRPTVGQSETYSAPSLTSSTPRGAVRIIHPSELAQKMTYCPTGHPVGPQPMIIDCRPFTDYNKSHIRGAVHINCSDKISRRRLQQGKITVLDLISSRQSKDSFRGIFSKEIIIYDERTLDPARLSSSQPLHVVLESLHRDGTDPIVLRGGISSFRHGYEDLCESSLHLQEGQDAGAAVALSGALPPLLPSSPDIENAELTTVLPFLYLGNERDAQDLDQMQRLNIGYILNVTTHLPLYLYDLGVFKYKRLPATDSNKQNLRQYFEEAFEFI</sequence>
<feature type="compositionally biased region" description="Polar residues" evidence="1">
    <location>
        <begin position="476"/>
        <end position="493"/>
    </location>
</feature>
<reference evidence="3" key="1">
    <citation type="submission" date="2020-07" db="EMBL/GenBank/DDBJ databases">
        <title>Clarias magur genome sequencing, assembly and annotation.</title>
        <authorList>
            <person name="Kushwaha B."/>
            <person name="Kumar R."/>
            <person name="Das P."/>
            <person name="Joshi C.G."/>
            <person name="Kumar D."/>
            <person name="Nagpure N.S."/>
            <person name="Pandey M."/>
            <person name="Agarwal S."/>
            <person name="Srivastava S."/>
            <person name="Singh M."/>
            <person name="Sahoo L."/>
            <person name="Jayasankar P."/>
            <person name="Meher P.K."/>
            <person name="Koringa P.G."/>
            <person name="Iquebal M.A."/>
            <person name="Das S.P."/>
            <person name="Bit A."/>
            <person name="Patnaik S."/>
            <person name="Patel N."/>
            <person name="Shah T.M."/>
            <person name="Hinsu A."/>
            <person name="Jena J.K."/>
        </authorList>
    </citation>
    <scope>NUCLEOTIDE SEQUENCE</scope>
    <source>
        <strain evidence="3">CIFAMagur01</strain>
        <tissue evidence="3">Testis</tissue>
    </source>
</reference>
<dbReference type="PROSITE" id="PS50206">
    <property type="entry name" value="RHODANESE_3"/>
    <property type="match status" value="1"/>
</dbReference>
<dbReference type="Gene3D" id="3.40.250.10">
    <property type="entry name" value="Rhodanese-like domain"/>
    <property type="match status" value="1"/>
</dbReference>
<evidence type="ECO:0000313" key="4">
    <source>
        <dbReference type="Proteomes" id="UP000727407"/>
    </source>
</evidence>
<dbReference type="Pfam" id="PF14929">
    <property type="entry name" value="TAF1_subA"/>
    <property type="match status" value="1"/>
</dbReference>
<dbReference type="CDD" id="cd01446">
    <property type="entry name" value="DSP_MapKP"/>
    <property type="match status" value="1"/>
</dbReference>
<dbReference type="SMART" id="SM00450">
    <property type="entry name" value="RHOD"/>
    <property type="match status" value="1"/>
</dbReference>
<dbReference type="InterPro" id="IPR001763">
    <property type="entry name" value="Rhodanese-like_dom"/>
</dbReference>
<dbReference type="Gene3D" id="3.90.190.10">
    <property type="entry name" value="Protein tyrosine phosphatase superfamily"/>
    <property type="match status" value="1"/>
</dbReference>
<dbReference type="GO" id="GO:0006360">
    <property type="term" value="P:transcription by RNA polymerase I"/>
    <property type="evidence" value="ECO:0007669"/>
    <property type="project" value="InterPro"/>
</dbReference>
<gene>
    <name evidence="3" type="primary">dusp10</name>
    <name evidence="3" type="ORF">DAT39_010128</name>
</gene>
<proteinExistence type="predicted"/>
<protein>
    <submittedName>
        <fullName evidence="3">Dual specificity protein phosphatase 10</fullName>
    </submittedName>
</protein>
<dbReference type="PRINTS" id="PR01764">
    <property type="entry name" value="MAPKPHPHTASE"/>
</dbReference>
<accession>A0A8J4X188</accession>
<dbReference type="EMBL" id="QNUK01000144">
    <property type="protein sequence ID" value="KAF5900137.1"/>
    <property type="molecule type" value="Genomic_DNA"/>
</dbReference>